<feature type="compositionally biased region" description="Basic residues" evidence="1">
    <location>
        <begin position="68"/>
        <end position="77"/>
    </location>
</feature>
<dbReference type="EnsemblPlants" id="OB08G10680.1">
    <property type="protein sequence ID" value="OB08G10680.1"/>
    <property type="gene ID" value="OB08G10680"/>
</dbReference>
<evidence type="ECO:0000313" key="2">
    <source>
        <dbReference type="EnsemblPlants" id="OB08G10680.1"/>
    </source>
</evidence>
<feature type="region of interest" description="Disordered" evidence="1">
    <location>
        <begin position="1"/>
        <end position="87"/>
    </location>
</feature>
<proteinExistence type="predicted"/>
<feature type="compositionally biased region" description="Low complexity" evidence="1">
    <location>
        <begin position="38"/>
        <end position="67"/>
    </location>
</feature>
<sequence length="87" mass="10155">MRRQVRRRPRRARRRQGVDRAAGLRLRVRPRERRRRVPAGVQGAVPAAEAQRLPAGARRQGGRARQALLRRARHHRPPQLSIQQQLI</sequence>
<feature type="compositionally biased region" description="Basic residues" evidence="1">
    <location>
        <begin position="26"/>
        <end position="37"/>
    </location>
</feature>
<organism evidence="2">
    <name type="scientific">Oryza brachyantha</name>
    <name type="common">malo sina</name>
    <dbReference type="NCBI Taxonomy" id="4533"/>
    <lineage>
        <taxon>Eukaryota</taxon>
        <taxon>Viridiplantae</taxon>
        <taxon>Streptophyta</taxon>
        <taxon>Embryophyta</taxon>
        <taxon>Tracheophyta</taxon>
        <taxon>Spermatophyta</taxon>
        <taxon>Magnoliopsida</taxon>
        <taxon>Liliopsida</taxon>
        <taxon>Poales</taxon>
        <taxon>Poaceae</taxon>
        <taxon>BOP clade</taxon>
        <taxon>Oryzoideae</taxon>
        <taxon>Oryzeae</taxon>
        <taxon>Oryzinae</taxon>
        <taxon>Oryza</taxon>
    </lineage>
</organism>
<protein>
    <submittedName>
        <fullName evidence="2">Uncharacterized protein</fullName>
    </submittedName>
</protein>
<accession>J3MPN9</accession>
<reference evidence="2" key="2">
    <citation type="submission" date="2013-04" db="UniProtKB">
        <authorList>
            <consortium name="EnsemblPlants"/>
        </authorList>
    </citation>
    <scope>IDENTIFICATION</scope>
</reference>
<dbReference type="HOGENOM" id="CLU_2489942_0_0_1"/>
<dbReference type="Gramene" id="OB08G10680.1">
    <property type="protein sequence ID" value="OB08G10680.1"/>
    <property type="gene ID" value="OB08G10680"/>
</dbReference>
<keyword evidence="3" id="KW-1185">Reference proteome</keyword>
<name>J3MPN9_ORYBR</name>
<reference evidence="2" key="1">
    <citation type="journal article" date="2013" name="Nat. Commun.">
        <title>Whole-genome sequencing of Oryza brachyantha reveals mechanisms underlying Oryza genome evolution.</title>
        <authorList>
            <person name="Chen J."/>
            <person name="Huang Q."/>
            <person name="Gao D."/>
            <person name="Wang J."/>
            <person name="Lang Y."/>
            <person name="Liu T."/>
            <person name="Li B."/>
            <person name="Bai Z."/>
            <person name="Luis Goicoechea J."/>
            <person name="Liang C."/>
            <person name="Chen C."/>
            <person name="Zhang W."/>
            <person name="Sun S."/>
            <person name="Liao Y."/>
            <person name="Zhang X."/>
            <person name="Yang L."/>
            <person name="Song C."/>
            <person name="Wang M."/>
            <person name="Shi J."/>
            <person name="Liu G."/>
            <person name="Liu J."/>
            <person name="Zhou H."/>
            <person name="Zhou W."/>
            <person name="Yu Q."/>
            <person name="An N."/>
            <person name="Chen Y."/>
            <person name="Cai Q."/>
            <person name="Wang B."/>
            <person name="Liu B."/>
            <person name="Min J."/>
            <person name="Huang Y."/>
            <person name="Wu H."/>
            <person name="Li Z."/>
            <person name="Zhang Y."/>
            <person name="Yin Y."/>
            <person name="Song W."/>
            <person name="Jiang J."/>
            <person name="Jackson S.A."/>
            <person name="Wing R.A."/>
            <person name="Wang J."/>
            <person name="Chen M."/>
        </authorList>
    </citation>
    <scope>NUCLEOTIDE SEQUENCE [LARGE SCALE GENOMIC DNA]</scope>
    <source>
        <strain evidence="2">cv. IRGC 101232</strain>
    </source>
</reference>
<dbReference type="Proteomes" id="UP000006038">
    <property type="component" value="Chromosome 8"/>
</dbReference>
<evidence type="ECO:0000256" key="1">
    <source>
        <dbReference type="SAM" id="MobiDB-lite"/>
    </source>
</evidence>
<feature type="compositionally biased region" description="Basic residues" evidence="1">
    <location>
        <begin position="1"/>
        <end position="15"/>
    </location>
</feature>
<evidence type="ECO:0000313" key="3">
    <source>
        <dbReference type="Proteomes" id="UP000006038"/>
    </source>
</evidence>